<feature type="domain" description="Amidohydrolase-related" evidence="1">
    <location>
        <begin position="2"/>
        <end position="134"/>
    </location>
</feature>
<protein>
    <recommendedName>
        <fullName evidence="1">Amidohydrolase-related domain-containing protein</fullName>
    </recommendedName>
</protein>
<dbReference type="Gene3D" id="3.20.20.140">
    <property type="entry name" value="Metal-dependent hydrolases"/>
    <property type="match status" value="1"/>
</dbReference>
<dbReference type="SUPFAM" id="SSF51338">
    <property type="entry name" value="Composite domain of metallo-dependent hydrolases"/>
    <property type="match status" value="1"/>
</dbReference>
<dbReference type="InterPro" id="IPR050138">
    <property type="entry name" value="DHOase/Allantoinase_Hydrolase"/>
</dbReference>
<proteinExistence type="predicted"/>
<organism evidence="2">
    <name type="scientific">marine sediment metagenome</name>
    <dbReference type="NCBI Taxonomy" id="412755"/>
    <lineage>
        <taxon>unclassified sequences</taxon>
        <taxon>metagenomes</taxon>
        <taxon>ecological metagenomes</taxon>
    </lineage>
</organism>
<dbReference type="GO" id="GO:0006145">
    <property type="term" value="P:purine nucleobase catabolic process"/>
    <property type="evidence" value="ECO:0007669"/>
    <property type="project" value="TreeGrafter"/>
</dbReference>
<accession>X0SP36</accession>
<reference evidence="2" key="1">
    <citation type="journal article" date="2014" name="Front. Microbiol.">
        <title>High frequency of phylogenetically diverse reductive dehalogenase-homologous genes in deep subseafloor sedimentary metagenomes.</title>
        <authorList>
            <person name="Kawai M."/>
            <person name="Futagami T."/>
            <person name="Toyoda A."/>
            <person name="Takaki Y."/>
            <person name="Nishi S."/>
            <person name="Hori S."/>
            <person name="Arai W."/>
            <person name="Tsubouchi T."/>
            <person name="Morono Y."/>
            <person name="Uchiyama I."/>
            <person name="Ito T."/>
            <person name="Fujiyama A."/>
            <person name="Inagaki F."/>
            <person name="Takami H."/>
        </authorList>
    </citation>
    <scope>NUCLEOTIDE SEQUENCE</scope>
    <source>
        <strain evidence="2">Expedition CK06-06</strain>
    </source>
</reference>
<dbReference type="InterPro" id="IPR006680">
    <property type="entry name" value="Amidohydro-rel"/>
</dbReference>
<name>X0SP36_9ZZZZ</name>
<dbReference type="InterPro" id="IPR032466">
    <property type="entry name" value="Metal_Hydrolase"/>
</dbReference>
<dbReference type="InterPro" id="IPR011059">
    <property type="entry name" value="Metal-dep_hydrolase_composite"/>
</dbReference>
<comment type="caution">
    <text evidence="2">The sequence shown here is derived from an EMBL/GenBank/DDBJ whole genome shotgun (WGS) entry which is preliminary data.</text>
</comment>
<dbReference type="EMBL" id="BARS01000807">
    <property type="protein sequence ID" value="GAF82858.1"/>
    <property type="molecule type" value="Genomic_DNA"/>
</dbReference>
<dbReference type="GO" id="GO:0005737">
    <property type="term" value="C:cytoplasm"/>
    <property type="evidence" value="ECO:0007669"/>
    <property type="project" value="TreeGrafter"/>
</dbReference>
<dbReference type="Pfam" id="PF01979">
    <property type="entry name" value="Amidohydro_1"/>
    <property type="match status" value="1"/>
</dbReference>
<dbReference type="PANTHER" id="PTHR43668:SF2">
    <property type="entry name" value="ALLANTOINASE"/>
    <property type="match status" value="1"/>
</dbReference>
<dbReference type="Gene3D" id="2.30.40.10">
    <property type="entry name" value="Urease, subunit C, domain 1"/>
    <property type="match status" value="1"/>
</dbReference>
<evidence type="ECO:0000259" key="1">
    <source>
        <dbReference type="Pfam" id="PF01979"/>
    </source>
</evidence>
<sequence length="158" mass="17786">ECVKNDLIDVIGSDHSPCVLEEKEKGNNNIWEAWGGISGIQTMLPIIFSEGVIKRKLPLPKLINMMSCRPAKLFGLYPQKGSLMPGSDADIVIFNPNKKWIVEKNGLFYKNKYSPFVGKVITGAVEKTLLRGRVIFEKGEIITNFGIGKFVKRRKAYR</sequence>
<evidence type="ECO:0000313" key="2">
    <source>
        <dbReference type="EMBL" id="GAF82858.1"/>
    </source>
</evidence>
<dbReference type="AlphaFoldDB" id="X0SP36"/>
<dbReference type="PANTHER" id="PTHR43668">
    <property type="entry name" value="ALLANTOINASE"/>
    <property type="match status" value="1"/>
</dbReference>
<dbReference type="SUPFAM" id="SSF51556">
    <property type="entry name" value="Metallo-dependent hydrolases"/>
    <property type="match status" value="1"/>
</dbReference>
<dbReference type="GO" id="GO:0004038">
    <property type="term" value="F:allantoinase activity"/>
    <property type="evidence" value="ECO:0007669"/>
    <property type="project" value="TreeGrafter"/>
</dbReference>
<gene>
    <name evidence="2" type="ORF">S01H1_01788</name>
</gene>
<feature type="non-terminal residue" evidence="2">
    <location>
        <position position="1"/>
    </location>
</feature>